<evidence type="ECO:0000313" key="3">
    <source>
        <dbReference type="Proteomes" id="UP000293360"/>
    </source>
</evidence>
<feature type="region of interest" description="Disordered" evidence="1">
    <location>
        <begin position="416"/>
        <end position="498"/>
    </location>
</feature>
<sequence>MNLVIGLVIVNNKRVAQEDLNDKYRSLDFGLENNVGAGKKRRSAFFGKEKDSSAHKAQLSMDMNLSSPYLLPPNLQQSRESLNSLARSIHKNEDPYRPVTEYTNSEVTSLRSFNKGNDRGSGLNGSTRAGPPPRLNPVPTGPLPQLPPAAQTPRRQELPEDVPAALTPSKGEFRFTDDEAKGSVPSVAQPEQVPVIQEPPAAASKIPQTGVTETVRPISGDSTKPNRSVTGPGNDRESMSQGGSQLGAQGLGIMDATHPARNDSMPVIRTSEIQDYQDCSEHFQLDQPDHADQSQGADDQQTEQRPNEHDYARSAGLGVPGQDNRRLSVGFRPLPPDDFLESEDPEFRANRIRSFYKEYFDDSAKQDSGKPPPLPQHLPQQGKYHEDYNQNYLGEAAYFDPDTNAFVMPYAAPVTRRAMTPPPNSRRPMPGPRQRGPPGGMPMHGGPVGRPRAGSTMSAGRWAAPSPRPDSSASNPRFAGKPRKPMPPPSDLTSLPTPAKLRDDSFAILNALDFAPPPTIKDQAAGRSQSPVGERVPYRAGTPHTPLVSAFEDTTPLPSPHLLRKSGTFTALDFAPPRRFKEADTMSDAGSIRSNATGLSSKNAVALRNGAGRVSRLPGDTVFTQADLGNTLKPQWGMRP</sequence>
<feature type="compositionally biased region" description="Low complexity" evidence="1">
    <location>
        <begin position="461"/>
        <end position="477"/>
    </location>
</feature>
<accession>A0A4Q4TIT8</accession>
<keyword evidence="3" id="KW-1185">Reference proteome</keyword>
<dbReference type="OrthoDB" id="5417135at2759"/>
<feature type="region of interest" description="Disordered" evidence="1">
    <location>
        <begin position="543"/>
        <end position="562"/>
    </location>
</feature>
<comment type="caution">
    <text evidence="2">The sequence shown here is derived from an EMBL/GenBank/DDBJ whole genome shotgun (WGS) entry which is preliminary data.</text>
</comment>
<dbReference type="PANTHER" id="PTHR42088:SF1">
    <property type="entry name" value="YALI0F10131P"/>
    <property type="match status" value="1"/>
</dbReference>
<dbReference type="EMBL" id="QJNU01000128">
    <property type="protein sequence ID" value="RYP06478.1"/>
    <property type="molecule type" value="Genomic_DNA"/>
</dbReference>
<feature type="compositionally biased region" description="Basic and acidic residues" evidence="1">
    <location>
        <begin position="171"/>
        <end position="181"/>
    </location>
</feature>
<protein>
    <submittedName>
        <fullName evidence="2">Uncharacterized protein</fullName>
    </submittedName>
</protein>
<feature type="compositionally biased region" description="Pro residues" evidence="1">
    <location>
        <begin position="420"/>
        <end position="431"/>
    </location>
</feature>
<dbReference type="Proteomes" id="UP000293360">
    <property type="component" value="Unassembled WGS sequence"/>
</dbReference>
<evidence type="ECO:0000313" key="2">
    <source>
        <dbReference type="EMBL" id="RYP06478.1"/>
    </source>
</evidence>
<feature type="compositionally biased region" description="Pro residues" evidence="1">
    <location>
        <begin position="130"/>
        <end position="147"/>
    </location>
</feature>
<feature type="compositionally biased region" description="Polar residues" evidence="1">
    <location>
        <begin position="220"/>
        <end position="231"/>
    </location>
</feature>
<organism evidence="2 3">
    <name type="scientific">Monosporascus ibericus</name>
    <dbReference type="NCBI Taxonomy" id="155417"/>
    <lineage>
        <taxon>Eukaryota</taxon>
        <taxon>Fungi</taxon>
        <taxon>Dikarya</taxon>
        <taxon>Ascomycota</taxon>
        <taxon>Pezizomycotina</taxon>
        <taxon>Sordariomycetes</taxon>
        <taxon>Xylariomycetidae</taxon>
        <taxon>Xylariales</taxon>
        <taxon>Xylariales incertae sedis</taxon>
        <taxon>Monosporascus</taxon>
    </lineage>
</organism>
<feature type="compositionally biased region" description="Basic and acidic residues" evidence="1">
    <location>
        <begin position="279"/>
        <end position="292"/>
    </location>
</feature>
<proteinExistence type="predicted"/>
<feature type="compositionally biased region" description="Polar residues" evidence="1">
    <location>
        <begin position="104"/>
        <end position="115"/>
    </location>
</feature>
<dbReference type="PANTHER" id="PTHR42088">
    <property type="entry name" value="YALI0F10131P"/>
    <property type="match status" value="1"/>
</dbReference>
<feature type="compositionally biased region" description="Low complexity" evidence="1">
    <location>
        <begin position="240"/>
        <end position="252"/>
    </location>
</feature>
<evidence type="ECO:0000256" key="1">
    <source>
        <dbReference type="SAM" id="MobiDB-lite"/>
    </source>
</evidence>
<feature type="region of interest" description="Disordered" evidence="1">
    <location>
        <begin position="104"/>
        <end position="347"/>
    </location>
</feature>
<feature type="region of interest" description="Disordered" evidence="1">
    <location>
        <begin position="359"/>
        <end position="389"/>
    </location>
</feature>
<feature type="compositionally biased region" description="Basic and acidic residues" evidence="1">
    <location>
        <begin position="359"/>
        <end position="368"/>
    </location>
</feature>
<name>A0A4Q4TIT8_9PEZI</name>
<feature type="compositionally biased region" description="Low complexity" evidence="1">
    <location>
        <begin position="187"/>
        <end position="201"/>
    </location>
</feature>
<dbReference type="AlphaFoldDB" id="A0A4Q4TIT8"/>
<gene>
    <name evidence="2" type="ORF">DL764_003129</name>
</gene>
<reference evidence="2 3" key="1">
    <citation type="submission" date="2018-06" db="EMBL/GenBank/DDBJ databases">
        <title>Complete Genomes of Monosporascus.</title>
        <authorList>
            <person name="Robinson A.J."/>
            <person name="Natvig D.O."/>
        </authorList>
    </citation>
    <scope>NUCLEOTIDE SEQUENCE [LARGE SCALE GENOMIC DNA]</scope>
    <source>
        <strain evidence="2 3">CBS 110550</strain>
    </source>
</reference>
<dbReference type="STRING" id="155417.A0A4Q4TIT8"/>